<dbReference type="Pfam" id="PF00248">
    <property type="entry name" value="Aldo_ket_red"/>
    <property type="match status" value="1"/>
</dbReference>
<dbReference type="CDD" id="cd19092">
    <property type="entry name" value="AKR_BsYcsN_EcYdhF-like"/>
    <property type="match status" value="1"/>
</dbReference>
<feature type="domain" description="NADP-dependent oxidoreductase" evidence="1">
    <location>
        <begin position="16"/>
        <end position="312"/>
    </location>
</feature>
<dbReference type="RefSeq" id="WP_283231065.1">
    <property type="nucleotide sequence ID" value="NZ_JASGBQ010000015.1"/>
</dbReference>
<dbReference type="PANTHER" id="PTHR43364">
    <property type="entry name" value="NADH-SPECIFIC METHYLGLYOXAL REDUCTASE-RELATED"/>
    <property type="match status" value="1"/>
</dbReference>
<dbReference type="Proteomes" id="UP001300383">
    <property type="component" value="Unassembled WGS sequence"/>
</dbReference>
<dbReference type="EMBL" id="JASGBQ010000015">
    <property type="protein sequence ID" value="MDI9242620.1"/>
    <property type="molecule type" value="Genomic_DNA"/>
</dbReference>
<evidence type="ECO:0000313" key="2">
    <source>
        <dbReference type="EMBL" id="MDI9242620.1"/>
    </source>
</evidence>
<protein>
    <submittedName>
        <fullName evidence="2">Aldo/keto reductase</fullName>
    </submittedName>
</protein>
<keyword evidence="3" id="KW-1185">Reference proteome</keyword>
<sequence length="319" mass="35673">MKYIEVGKSGIQASNLIMGCMRLKGKTPKEAEAIIRTAMDEGINFFDHADVYGSAGLRGECEEIFGKAVSLSKPSVREQMIIQSKCGIIKSATGAYDFSKEHIIEATDGILKRLGTEYLDFLLLHRPDTLMEPEEVAAAFESLRTQGKVRHFGVSNHKPLQVDLLQKYIPYKLEINQLQFSIVHCPMIDSGVAANMDIPQGYDKDGSVLEYSRLHDMTIQAWSPFQQSGPVSSSVARPFLGDREKFGKLNEVIDRIAEKYEVTNTAVAVAWITRHPARFQVILGSMNPQRIKDACKGSDLPLTRDEWYEIYQAAGKKLP</sequence>
<accession>A0AAP4F011</accession>
<evidence type="ECO:0000313" key="3">
    <source>
        <dbReference type="Proteomes" id="UP001300383"/>
    </source>
</evidence>
<evidence type="ECO:0000259" key="1">
    <source>
        <dbReference type="Pfam" id="PF00248"/>
    </source>
</evidence>
<dbReference type="InterPro" id="IPR050523">
    <property type="entry name" value="AKR_Detox_Biosynth"/>
</dbReference>
<dbReference type="Gene3D" id="3.20.20.100">
    <property type="entry name" value="NADP-dependent oxidoreductase domain"/>
    <property type="match status" value="1"/>
</dbReference>
<dbReference type="PANTHER" id="PTHR43364:SF1">
    <property type="entry name" value="OXIDOREDUCTASE YDHF"/>
    <property type="match status" value="1"/>
</dbReference>
<dbReference type="InterPro" id="IPR023210">
    <property type="entry name" value="NADP_OxRdtase_dom"/>
</dbReference>
<dbReference type="SUPFAM" id="SSF51430">
    <property type="entry name" value="NAD(P)-linked oxidoreductase"/>
    <property type="match status" value="1"/>
</dbReference>
<name>A0AAP4F011_9FIRM</name>
<organism evidence="2 3">
    <name type="scientific">Fusibacillus kribbianus</name>
    <dbReference type="NCBI Taxonomy" id="3044208"/>
    <lineage>
        <taxon>Bacteria</taxon>
        <taxon>Bacillati</taxon>
        <taxon>Bacillota</taxon>
        <taxon>Clostridia</taxon>
        <taxon>Lachnospirales</taxon>
        <taxon>Lachnospiraceae</taxon>
        <taxon>Fusibacillus</taxon>
    </lineage>
</organism>
<reference evidence="2 3" key="1">
    <citation type="submission" date="2023-05" db="EMBL/GenBank/DDBJ databases">
        <title>[ruminococcus] sp. nov., isolated from a pig farm feces dump.</title>
        <authorList>
            <person name="Chang Y.-H."/>
        </authorList>
    </citation>
    <scope>NUCLEOTIDE SEQUENCE [LARGE SCALE GENOMIC DNA]</scope>
    <source>
        <strain evidence="2 3">YH-rum2234</strain>
    </source>
</reference>
<comment type="caution">
    <text evidence="2">The sequence shown here is derived from an EMBL/GenBank/DDBJ whole genome shotgun (WGS) entry which is preliminary data.</text>
</comment>
<gene>
    <name evidence="2" type="ORF">QJ036_09075</name>
</gene>
<proteinExistence type="predicted"/>
<dbReference type="InterPro" id="IPR036812">
    <property type="entry name" value="NAD(P)_OxRdtase_dom_sf"/>
</dbReference>
<dbReference type="AlphaFoldDB" id="A0AAP4F011"/>
<dbReference type="PROSITE" id="PS51257">
    <property type="entry name" value="PROKAR_LIPOPROTEIN"/>
    <property type="match status" value="1"/>
</dbReference>
<dbReference type="GO" id="GO:0005829">
    <property type="term" value="C:cytosol"/>
    <property type="evidence" value="ECO:0007669"/>
    <property type="project" value="TreeGrafter"/>
</dbReference>